<feature type="non-terminal residue" evidence="1">
    <location>
        <position position="1"/>
    </location>
</feature>
<dbReference type="PATRIC" id="fig|2702.99.peg.1060"/>
<name>A0A133NMN8_GARVA</name>
<comment type="caution">
    <text evidence="1">The sequence shown here is derived from an EMBL/GenBank/DDBJ whole genome shotgun (WGS) entry which is preliminary data.</text>
</comment>
<evidence type="ECO:0000313" key="1">
    <source>
        <dbReference type="EMBL" id="KXA17535.1"/>
    </source>
</evidence>
<reference evidence="1 2" key="1">
    <citation type="submission" date="2016-01" db="EMBL/GenBank/DDBJ databases">
        <authorList>
            <person name="Oliw E.H."/>
        </authorList>
    </citation>
    <scope>NUCLEOTIDE SEQUENCE [LARGE SCALE GENOMIC DNA]</scope>
    <source>
        <strain evidence="1 2">GED7760B</strain>
    </source>
</reference>
<dbReference type="Proteomes" id="UP000070558">
    <property type="component" value="Unassembled WGS sequence"/>
</dbReference>
<dbReference type="EMBL" id="LRQA01000052">
    <property type="protein sequence ID" value="KXA17535.1"/>
    <property type="molecule type" value="Genomic_DNA"/>
</dbReference>
<sequence>ETRNTQPSYNSKQDKSLAIIAGIIRVQEKHRPNKTQALGES</sequence>
<gene>
    <name evidence="1" type="ORF">HMPREF3216_01085</name>
</gene>
<dbReference type="AlphaFoldDB" id="A0A133NMN8"/>
<organism evidence="1 2">
    <name type="scientific">Gardnerella vaginalis</name>
    <dbReference type="NCBI Taxonomy" id="2702"/>
    <lineage>
        <taxon>Bacteria</taxon>
        <taxon>Bacillati</taxon>
        <taxon>Actinomycetota</taxon>
        <taxon>Actinomycetes</taxon>
        <taxon>Bifidobacteriales</taxon>
        <taxon>Bifidobacteriaceae</taxon>
        <taxon>Gardnerella</taxon>
    </lineage>
</organism>
<evidence type="ECO:0000313" key="2">
    <source>
        <dbReference type="Proteomes" id="UP000070558"/>
    </source>
</evidence>
<proteinExistence type="predicted"/>
<accession>A0A133NMN8</accession>
<protein>
    <submittedName>
        <fullName evidence="1">Uncharacterized protein</fullName>
    </submittedName>
</protein>